<evidence type="ECO:0000313" key="4">
    <source>
        <dbReference type="EMBL" id="GJE66549.1"/>
    </source>
</evidence>
<dbReference type="Proteomes" id="UP001055039">
    <property type="component" value="Unassembled WGS sequence"/>
</dbReference>
<dbReference type="InterPro" id="IPR012338">
    <property type="entry name" value="Beta-lactam/transpept-like"/>
</dbReference>
<proteinExistence type="predicted"/>
<name>A0ABQ4UH14_9HYPH</name>
<keyword evidence="5" id="KW-1185">Reference proteome</keyword>
<accession>A0ABQ4UH14</accession>
<feature type="region of interest" description="Disordered" evidence="1">
    <location>
        <begin position="591"/>
        <end position="620"/>
    </location>
</feature>
<evidence type="ECO:0000313" key="5">
    <source>
        <dbReference type="Proteomes" id="UP001055039"/>
    </source>
</evidence>
<protein>
    <submittedName>
        <fullName evidence="4">D-aminopeptidase</fullName>
    </submittedName>
</protein>
<feature type="compositionally biased region" description="Pro residues" evidence="1">
    <location>
        <begin position="611"/>
        <end position="620"/>
    </location>
</feature>
<organism evidence="4 5">
    <name type="scientific">Methylorubrum aminovorans</name>
    <dbReference type="NCBI Taxonomy" id="269069"/>
    <lineage>
        <taxon>Bacteria</taxon>
        <taxon>Pseudomonadati</taxon>
        <taxon>Pseudomonadota</taxon>
        <taxon>Alphaproteobacteria</taxon>
        <taxon>Hyphomicrobiales</taxon>
        <taxon>Methylobacteriaceae</taxon>
        <taxon>Methylorubrum</taxon>
    </lineage>
</organism>
<dbReference type="PANTHER" id="PTHR46825">
    <property type="entry name" value="D-ALANYL-D-ALANINE-CARBOXYPEPTIDASE/ENDOPEPTIDASE AMPH"/>
    <property type="match status" value="1"/>
</dbReference>
<evidence type="ECO:0000259" key="2">
    <source>
        <dbReference type="Pfam" id="PF00144"/>
    </source>
</evidence>
<comment type="caution">
    <text evidence="4">The sequence shown here is derived from an EMBL/GenBank/DDBJ whole genome shotgun (WGS) entry which is preliminary data.</text>
</comment>
<evidence type="ECO:0000259" key="3">
    <source>
        <dbReference type="Pfam" id="PF11954"/>
    </source>
</evidence>
<dbReference type="Gene3D" id="3.40.710.10">
    <property type="entry name" value="DD-peptidase/beta-lactamase superfamily"/>
    <property type="match status" value="1"/>
</dbReference>
<feature type="domain" description="Peptidase S12 Pab87-related C-terminal" evidence="3">
    <location>
        <begin position="508"/>
        <end position="585"/>
    </location>
</feature>
<dbReference type="Pfam" id="PF00144">
    <property type="entry name" value="Beta-lactamase"/>
    <property type="match status" value="1"/>
</dbReference>
<reference evidence="4" key="1">
    <citation type="journal article" date="2021" name="Front. Microbiol.">
        <title>Comprehensive Comparative Genomics and Phenotyping of Methylobacterium Species.</title>
        <authorList>
            <person name="Alessa O."/>
            <person name="Ogura Y."/>
            <person name="Fujitani Y."/>
            <person name="Takami H."/>
            <person name="Hayashi T."/>
            <person name="Sahin N."/>
            <person name="Tani A."/>
        </authorList>
    </citation>
    <scope>NUCLEOTIDE SEQUENCE</scope>
    <source>
        <strain evidence="4">NBRC 15686</strain>
    </source>
</reference>
<evidence type="ECO:0000256" key="1">
    <source>
        <dbReference type="SAM" id="MobiDB-lite"/>
    </source>
</evidence>
<dbReference type="InterPro" id="IPR001466">
    <property type="entry name" value="Beta-lactam-related"/>
</dbReference>
<dbReference type="InterPro" id="IPR050491">
    <property type="entry name" value="AmpC-like"/>
</dbReference>
<gene>
    <name evidence="4" type="primary">dap_2</name>
    <name evidence="4" type="ORF">LNAOJCKE_3769</name>
</gene>
<dbReference type="SUPFAM" id="SSF56601">
    <property type="entry name" value="beta-lactamase/transpeptidase-like"/>
    <property type="match status" value="1"/>
</dbReference>
<feature type="domain" description="Beta-lactamase-related" evidence="2">
    <location>
        <begin position="61"/>
        <end position="382"/>
    </location>
</feature>
<dbReference type="RefSeq" id="WP_238226336.1">
    <property type="nucleotide sequence ID" value="NZ_BAAADH010000093.1"/>
</dbReference>
<sequence length="620" mass="67187">MSQTSVSQTSWRPECRWPSARPHRALFRLAVWLAALLAALTHGALAPVRAEDFAERAHALVTPYIEAGLFSGVILVAKDGQPVFRRAYGLADREWEIPNTPQTHFRIGSLTKAFTAAAMLKLAEAGGLGLDDSVRRWVLTVPEAWAGVSLRHLLQHRSGIINFTALPNYYDQIARVDHTPAQIVALTAGDPLLFPPGERFEYSNTNYVLLGMVIEAASGRSYEAYLRETILAPLGLKQTGYDDLTAILPRRAAGYRRGRAQWRNAMPMAASSAYAAGALYSTVDDLLAWDEALAGPRLLSEASRTAMFADNGTGYALGWFVSRVFGKPGAPASGHRLVGHAGSIPGFLSINDVYPDDRLTVIVLSNTETAPAQKIARDLAALHLGHYEAPDAIVLEDVILDRYPGTYRLGPRAVLTVAREGKGKGLGKGLTARLDGPGLREPAFPFVPESDRTFVSPVADMRLTFETEPDGTPTGVILHRDHRDRTGPRVSEAEAIAVLAEPPREHREVAIDRSGLPALAGRYALAPGSEIAVSVEDGRIFAQGTRQPRNELVPEGERAFFLRTLDAQITFTADEAGRITGLILHQNGLETEAPRLPEEGSPASRLGPRAGSPPNPKRSN</sequence>
<dbReference type="PANTHER" id="PTHR46825:SF9">
    <property type="entry name" value="BETA-LACTAMASE-RELATED DOMAIN-CONTAINING PROTEIN"/>
    <property type="match status" value="1"/>
</dbReference>
<dbReference type="EMBL" id="BPRC01000015">
    <property type="protein sequence ID" value="GJE66549.1"/>
    <property type="molecule type" value="Genomic_DNA"/>
</dbReference>
<dbReference type="Pfam" id="PF11954">
    <property type="entry name" value="DUF3471"/>
    <property type="match status" value="1"/>
</dbReference>
<reference evidence="4" key="2">
    <citation type="submission" date="2021-08" db="EMBL/GenBank/DDBJ databases">
        <authorList>
            <person name="Tani A."/>
            <person name="Ola A."/>
            <person name="Ogura Y."/>
            <person name="Katsura K."/>
            <person name="Hayashi T."/>
        </authorList>
    </citation>
    <scope>NUCLEOTIDE SEQUENCE</scope>
    <source>
        <strain evidence="4">NBRC 15686</strain>
    </source>
</reference>
<dbReference type="InterPro" id="IPR021860">
    <property type="entry name" value="Peptidase_S12_Pab87-rel_C"/>
</dbReference>